<keyword evidence="4" id="KW-0819">tRNA processing</keyword>
<keyword evidence="7" id="KW-1185">Reference proteome</keyword>
<evidence type="ECO:0000256" key="2">
    <source>
        <dbReference type="ARBA" id="ARBA00022679"/>
    </source>
</evidence>
<sequence>MISSCLECGLKYNCICDHIPLIEINAHIALLMHENEQGRETNTGQWLLKSTKSASQHIWKRKQPCSKLSALISDPSYQAFVLFPGQQSQLINKAIHNGGQIKNTTLLFIILDGTWQEANKMLRKSPWLQDIPKVSLDADIASSYHLRRNQKFGNLCTLEVGAEIIRCLGYAESAVQLHQFLIHYSKAFYADKSGHQLK</sequence>
<evidence type="ECO:0000259" key="5">
    <source>
        <dbReference type="SMART" id="SM01144"/>
    </source>
</evidence>
<dbReference type="Pfam" id="PF03942">
    <property type="entry name" value="DTW"/>
    <property type="match status" value="1"/>
</dbReference>
<proteinExistence type="predicted"/>
<dbReference type="PANTHER" id="PTHR21392:SF1">
    <property type="entry name" value="TRNA-URIDINE AMINOCARBOXYPROPYLTRANSFERASE"/>
    <property type="match status" value="1"/>
</dbReference>
<comment type="caution">
    <text evidence="6">The sequence shown here is derived from an EMBL/GenBank/DDBJ whole genome shotgun (WGS) entry which is preliminary data.</text>
</comment>
<dbReference type="RefSeq" id="WP_125322408.1">
    <property type="nucleotide sequence ID" value="NZ_AP024889.1"/>
</dbReference>
<evidence type="ECO:0000256" key="3">
    <source>
        <dbReference type="ARBA" id="ARBA00022691"/>
    </source>
</evidence>
<keyword evidence="3" id="KW-0949">S-adenosyl-L-methionine</keyword>
<accession>A0A3R9DYQ6</accession>
<dbReference type="PANTHER" id="PTHR21392">
    <property type="entry name" value="TRNA-URIDINE AMINOCARBOXYPROPYLTRANSFERASE 2"/>
    <property type="match status" value="1"/>
</dbReference>
<evidence type="ECO:0000313" key="7">
    <source>
        <dbReference type="Proteomes" id="UP000269041"/>
    </source>
</evidence>
<evidence type="ECO:0000256" key="1">
    <source>
        <dbReference type="ARBA" id="ARBA00012386"/>
    </source>
</evidence>
<dbReference type="EMBL" id="RSFA01000070">
    <property type="protein sequence ID" value="RSD30373.1"/>
    <property type="molecule type" value="Genomic_DNA"/>
</dbReference>
<dbReference type="GO" id="GO:0016432">
    <property type="term" value="F:tRNA-uridine aminocarboxypropyltransferase activity"/>
    <property type="evidence" value="ECO:0007669"/>
    <property type="project" value="UniProtKB-EC"/>
</dbReference>
<dbReference type="AlphaFoldDB" id="A0A3R9DYQ6"/>
<dbReference type="OrthoDB" id="370626at2"/>
<dbReference type="InterPro" id="IPR005636">
    <property type="entry name" value="DTW"/>
</dbReference>
<evidence type="ECO:0000256" key="4">
    <source>
        <dbReference type="ARBA" id="ARBA00022694"/>
    </source>
</evidence>
<dbReference type="GO" id="GO:0008033">
    <property type="term" value="P:tRNA processing"/>
    <property type="evidence" value="ECO:0007669"/>
    <property type="project" value="UniProtKB-KW"/>
</dbReference>
<dbReference type="SMART" id="SM01144">
    <property type="entry name" value="DTW"/>
    <property type="match status" value="1"/>
</dbReference>
<name>A0A3R9DYQ6_9VIBR</name>
<evidence type="ECO:0000313" key="6">
    <source>
        <dbReference type="EMBL" id="RSD30373.1"/>
    </source>
</evidence>
<protein>
    <recommendedName>
        <fullName evidence="1">tRNA-uridine aminocarboxypropyltransferase</fullName>
        <ecNumber evidence="1">2.5.1.25</ecNumber>
    </recommendedName>
</protein>
<feature type="domain" description="DTW" evidence="5">
    <location>
        <begin position="1"/>
        <end position="193"/>
    </location>
</feature>
<dbReference type="Proteomes" id="UP000269041">
    <property type="component" value="Unassembled WGS sequence"/>
</dbReference>
<keyword evidence="2" id="KW-0808">Transferase</keyword>
<organism evidence="6 7">
    <name type="scientific">Vibrio pectenicida</name>
    <dbReference type="NCBI Taxonomy" id="62763"/>
    <lineage>
        <taxon>Bacteria</taxon>
        <taxon>Pseudomonadati</taxon>
        <taxon>Pseudomonadota</taxon>
        <taxon>Gammaproteobacteria</taxon>
        <taxon>Vibrionales</taxon>
        <taxon>Vibrionaceae</taxon>
        <taxon>Vibrio</taxon>
    </lineage>
</organism>
<reference evidence="6 7" key="1">
    <citation type="submission" date="2018-12" db="EMBL/GenBank/DDBJ databases">
        <title>Genomic taxonomy of the Vibrionaceae family.</title>
        <authorList>
            <person name="Gomez-Gil B."/>
            <person name="Enciso-Ibarra K."/>
        </authorList>
    </citation>
    <scope>NUCLEOTIDE SEQUENCE [LARGE SCALE GENOMIC DNA]</scope>
    <source>
        <strain evidence="6 7">CAIM 594</strain>
    </source>
</reference>
<dbReference type="EC" id="2.5.1.25" evidence="1"/>
<dbReference type="InterPro" id="IPR039262">
    <property type="entry name" value="DTWD2/TAPT"/>
</dbReference>
<gene>
    <name evidence="6" type="ORF">EJA03_14265</name>
</gene>